<name>A0A1I9L286_9CAUD</name>
<sequence length="76" mass="8848">MSVGMREVQLRYRVHMTSLKTGAQWYSGQHHLAPNGWTFEHHPDALAWAQQAETDDRIADVEEYEIPPVNEENYHA</sequence>
<dbReference type="RefSeq" id="YP_009785914.1">
    <property type="nucleotide sequence ID" value="NC_047762.1"/>
</dbReference>
<reference evidence="1 2" key="1">
    <citation type="submission" date="2015-11" db="EMBL/GenBank/DDBJ databases">
        <title>Bacteriophages of Xanthomonas arboricola pv. juglandis: Characterization of two phages.</title>
        <authorList>
            <person name="Domotor D."/>
            <person name="Frank T."/>
            <person name="Rakhely G."/>
            <person name="Doffkay Z."/>
            <person name="Schneider G."/>
            <person name="Kovacs T."/>
        </authorList>
    </citation>
    <scope>NUCLEOTIDE SEQUENCE [LARGE SCALE GENOMIC DNA]</scope>
</reference>
<evidence type="ECO:0000313" key="1">
    <source>
        <dbReference type="EMBL" id="AMW36073.1"/>
    </source>
</evidence>
<dbReference type="GeneID" id="54975981"/>
<proteinExistence type="predicted"/>
<organism evidence="1 2">
    <name type="scientific">Xanthomonas phage XAJ24</name>
    <dbReference type="NCBI Taxonomy" id="1775250"/>
    <lineage>
        <taxon>Viruses</taxon>
        <taxon>Duplodnaviria</taxon>
        <taxon>Heunggongvirae</taxon>
        <taxon>Uroviricota</taxon>
        <taxon>Caudoviricetes</taxon>
        <taxon>Autographivirales</taxon>
        <taxon>Autonotataviridae</taxon>
        <taxon>Gujervirinae</taxon>
        <taxon>Pradovirus</taxon>
        <taxon>Pradovirus XAJ24</taxon>
    </lineage>
</organism>
<dbReference type="EMBL" id="KU197013">
    <property type="protein sequence ID" value="AMW36073.1"/>
    <property type="molecule type" value="Genomic_DNA"/>
</dbReference>
<protein>
    <submittedName>
        <fullName evidence="1">Uncharacterized protein</fullName>
    </submittedName>
</protein>
<dbReference type="Proteomes" id="UP000223622">
    <property type="component" value="Segment"/>
</dbReference>
<keyword evidence="2" id="KW-1185">Reference proteome</keyword>
<evidence type="ECO:0000313" key="2">
    <source>
        <dbReference type="Proteomes" id="UP000223622"/>
    </source>
</evidence>
<accession>A0A1I9L286</accession>
<dbReference type="KEGG" id="vg:54975981"/>